<reference evidence="2" key="1">
    <citation type="submission" date="2021-03" db="EMBL/GenBank/DDBJ databases">
        <title>Draft genome sequence of rust myrtle Austropuccinia psidii MF-1, a brazilian biotype.</title>
        <authorList>
            <person name="Quecine M.C."/>
            <person name="Pachon D.M.R."/>
            <person name="Bonatelli M.L."/>
            <person name="Correr F.H."/>
            <person name="Franceschini L.M."/>
            <person name="Leite T.F."/>
            <person name="Margarido G.R.A."/>
            <person name="Almeida C.A."/>
            <person name="Ferrarezi J.A."/>
            <person name="Labate C.A."/>
        </authorList>
    </citation>
    <scope>NUCLEOTIDE SEQUENCE</scope>
    <source>
        <strain evidence="2">MF-1</strain>
    </source>
</reference>
<sequence>MKQGEPNLPKTQDLQVIHGGSTEGEDSPEVHHVSGAITSFMGHTRSLISGSKTFLGPNQKSMTSPSTPRSHSFNGPEPFLMGQNGQFCCFRPPGTPANLGPGGLQ</sequence>
<name>A0A9Q3P8T4_9BASI</name>
<protein>
    <submittedName>
        <fullName evidence="2">Uncharacterized protein</fullName>
    </submittedName>
</protein>
<evidence type="ECO:0000256" key="1">
    <source>
        <dbReference type="SAM" id="MobiDB-lite"/>
    </source>
</evidence>
<proteinExistence type="predicted"/>
<feature type="compositionally biased region" description="Polar residues" evidence="1">
    <location>
        <begin position="48"/>
        <end position="73"/>
    </location>
</feature>
<accession>A0A9Q3P8T4</accession>
<dbReference type="AlphaFoldDB" id="A0A9Q3P8T4"/>
<gene>
    <name evidence="2" type="ORF">O181_091602</name>
</gene>
<dbReference type="Proteomes" id="UP000765509">
    <property type="component" value="Unassembled WGS sequence"/>
</dbReference>
<evidence type="ECO:0000313" key="2">
    <source>
        <dbReference type="EMBL" id="MBW0551887.1"/>
    </source>
</evidence>
<evidence type="ECO:0000313" key="3">
    <source>
        <dbReference type="Proteomes" id="UP000765509"/>
    </source>
</evidence>
<keyword evidence="3" id="KW-1185">Reference proteome</keyword>
<organism evidence="2 3">
    <name type="scientific">Austropuccinia psidii MF-1</name>
    <dbReference type="NCBI Taxonomy" id="1389203"/>
    <lineage>
        <taxon>Eukaryota</taxon>
        <taxon>Fungi</taxon>
        <taxon>Dikarya</taxon>
        <taxon>Basidiomycota</taxon>
        <taxon>Pucciniomycotina</taxon>
        <taxon>Pucciniomycetes</taxon>
        <taxon>Pucciniales</taxon>
        <taxon>Sphaerophragmiaceae</taxon>
        <taxon>Austropuccinia</taxon>
    </lineage>
</organism>
<feature type="region of interest" description="Disordered" evidence="1">
    <location>
        <begin position="48"/>
        <end position="78"/>
    </location>
</feature>
<dbReference type="EMBL" id="AVOT02057840">
    <property type="protein sequence ID" value="MBW0551887.1"/>
    <property type="molecule type" value="Genomic_DNA"/>
</dbReference>
<comment type="caution">
    <text evidence="2">The sequence shown here is derived from an EMBL/GenBank/DDBJ whole genome shotgun (WGS) entry which is preliminary data.</text>
</comment>
<feature type="region of interest" description="Disordered" evidence="1">
    <location>
        <begin position="1"/>
        <end position="30"/>
    </location>
</feature>